<dbReference type="InterPro" id="IPR012094">
    <property type="entry name" value="tRNA_Ile_lys_synt"/>
</dbReference>
<dbReference type="InterPro" id="IPR014729">
    <property type="entry name" value="Rossmann-like_a/b/a_fold"/>
</dbReference>
<dbReference type="Proteomes" id="UP001206067">
    <property type="component" value="Unassembled WGS sequence"/>
</dbReference>
<feature type="domain" description="tRNA(Ile)-lysidine/2-thiocytidine synthase N-terminal" evidence="7">
    <location>
        <begin position="11"/>
        <end position="160"/>
    </location>
</feature>
<evidence type="ECO:0000256" key="2">
    <source>
        <dbReference type="ARBA" id="ARBA00022694"/>
    </source>
</evidence>
<accession>A0ABT1XU32</accession>
<dbReference type="Gene3D" id="3.40.50.620">
    <property type="entry name" value="HUPs"/>
    <property type="match status" value="1"/>
</dbReference>
<evidence type="ECO:0000313" key="9">
    <source>
        <dbReference type="Proteomes" id="UP001206067"/>
    </source>
</evidence>
<evidence type="ECO:0000313" key="8">
    <source>
        <dbReference type="EMBL" id="MCR2834727.1"/>
    </source>
</evidence>
<evidence type="ECO:0000256" key="5">
    <source>
        <dbReference type="ARBA" id="ARBA00048539"/>
    </source>
</evidence>
<dbReference type="EC" id="6.3.4.19" evidence="6"/>
<dbReference type="Pfam" id="PF01171">
    <property type="entry name" value="ATP_bind_3"/>
    <property type="match status" value="1"/>
</dbReference>
<dbReference type="EMBL" id="JANKHH010000007">
    <property type="protein sequence ID" value="MCR2834727.1"/>
    <property type="molecule type" value="Genomic_DNA"/>
</dbReference>
<comment type="function">
    <text evidence="6">Ligates lysine onto the cytidine present at position 34 of the AUA codon-specific tRNA(Ile) that contains the anticodon CAU, in an ATP-dependent manner. Cytidine is converted to lysidine, thus changing the amino acid specificity of the tRNA from methionine to isoleucine.</text>
</comment>
<comment type="subcellular location">
    <subcellularLocation>
        <location evidence="6">Cytoplasm</location>
    </subcellularLocation>
</comment>
<dbReference type="PANTHER" id="PTHR43033:SF5">
    <property type="entry name" value="TRNA(ILE)-LYSIDINE SYNTHETASE"/>
    <property type="match status" value="1"/>
</dbReference>
<comment type="caution">
    <text evidence="8">The sequence shown here is derived from an EMBL/GenBank/DDBJ whole genome shotgun (WGS) entry which is preliminary data.</text>
</comment>
<evidence type="ECO:0000259" key="7">
    <source>
        <dbReference type="Pfam" id="PF01171"/>
    </source>
</evidence>
<dbReference type="InterPro" id="IPR011063">
    <property type="entry name" value="TilS/TtcA_N"/>
</dbReference>
<dbReference type="RefSeq" id="WP_257597042.1">
    <property type="nucleotide sequence ID" value="NZ_JANKHH010000007.1"/>
</dbReference>
<proteinExistence type="inferred from homology"/>
<dbReference type="CDD" id="cd01992">
    <property type="entry name" value="TilS_N"/>
    <property type="match status" value="1"/>
</dbReference>
<comment type="similarity">
    <text evidence="6">Belongs to the tRNA(Ile)-lysidine synthase family.</text>
</comment>
<keyword evidence="4" id="KW-0067">ATP-binding</keyword>
<evidence type="ECO:0000256" key="1">
    <source>
        <dbReference type="ARBA" id="ARBA00022598"/>
    </source>
</evidence>
<keyword evidence="3" id="KW-0547">Nucleotide-binding</keyword>
<keyword evidence="6" id="KW-0963">Cytoplasm</keyword>
<comment type="catalytic activity">
    <reaction evidence="5 6">
        <text>cytidine(34) in tRNA(Ile2) + L-lysine + ATP = lysidine(34) in tRNA(Ile2) + AMP + diphosphate + H(+)</text>
        <dbReference type="Rhea" id="RHEA:43744"/>
        <dbReference type="Rhea" id="RHEA-COMP:10625"/>
        <dbReference type="Rhea" id="RHEA-COMP:10670"/>
        <dbReference type="ChEBI" id="CHEBI:15378"/>
        <dbReference type="ChEBI" id="CHEBI:30616"/>
        <dbReference type="ChEBI" id="CHEBI:32551"/>
        <dbReference type="ChEBI" id="CHEBI:33019"/>
        <dbReference type="ChEBI" id="CHEBI:82748"/>
        <dbReference type="ChEBI" id="CHEBI:83665"/>
        <dbReference type="ChEBI" id="CHEBI:456215"/>
        <dbReference type="EC" id="6.3.4.19"/>
    </reaction>
</comment>
<protein>
    <recommendedName>
        <fullName evidence="6">tRNA(Ile)-lysidine synthase</fullName>
        <ecNumber evidence="6">6.3.4.19</ecNumber>
    </recommendedName>
    <alternativeName>
        <fullName evidence="6">tRNA(Ile)-2-lysyl-cytidine synthase</fullName>
    </alternativeName>
    <alternativeName>
        <fullName evidence="6">tRNA(Ile)-lysidine synthetase</fullName>
    </alternativeName>
</protein>
<gene>
    <name evidence="6 8" type="primary">tilS</name>
    <name evidence="8" type="ORF">NSO95_12310</name>
</gene>
<organism evidence="8 9">
    <name type="scientific">Parerythrobacter lacustris</name>
    <dbReference type="NCBI Taxonomy" id="2969984"/>
    <lineage>
        <taxon>Bacteria</taxon>
        <taxon>Pseudomonadati</taxon>
        <taxon>Pseudomonadota</taxon>
        <taxon>Alphaproteobacteria</taxon>
        <taxon>Sphingomonadales</taxon>
        <taxon>Erythrobacteraceae</taxon>
        <taxon>Parerythrobacter</taxon>
    </lineage>
</organism>
<name>A0ABT1XU32_9SPHN</name>
<dbReference type="HAMAP" id="MF_01161">
    <property type="entry name" value="tRNA_Ile_lys_synt"/>
    <property type="match status" value="1"/>
</dbReference>
<dbReference type="PANTHER" id="PTHR43033">
    <property type="entry name" value="TRNA(ILE)-LYSIDINE SYNTHASE-RELATED"/>
    <property type="match status" value="1"/>
</dbReference>
<dbReference type="GO" id="GO:0032267">
    <property type="term" value="F:tRNA(Ile)-lysidine synthase activity"/>
    <property type="evidence" value="ECO:0007669"/>
    <property type="project" value="UniProtKB-EC"/>
</dbReference>
<sequence length="284" mass="31284">MLLANAAFPGVVEVATVDHQLRSESAAEAKFVATVCADLGVQHKILPVKVEAGNLQQEAREARYQALSKWMAKRRLTALATAHHADDQTETLLVRLNRGSGLSGLAGIRSTTSAPGGARLVRPLLQWRRSELDEIVRAAGLDAVADPSNADPRYDRARMRLSLADADWIDPRGFAKSAALLEQAERALDQVIENEFWDCCEGGDPYAYFPYLRGDYGREPIWIGIVGYMAQQFAVRLDRGDAAKLVEALRRGDRANVCGVQAWCEDRGGRTVWLVARESPRRTG</sequence>
<keyword evidence="2 6" id="KW-0819">tRNA processing</keyword>
<evidence type="ECO:0000256" key="3">
    <source>
        <dbReference type="ARBA" id="ARBA00022741"/>
    </source>
</evidence>
<dbReference type="InterPro" id="IPR012795">
    <property type="entry name" value="tRNA_Ile_lys_synt_N"/>
</dbReference>
<keyword evidence="9" id="KW-1185">Reference proteome</keyword>
<evidence type="ECO:0000256" key="6">
    <source>
        <dbReference type="HAMAP-Rule" id="MF_01161"/>
    </source>
</evidence>
<keyword evidence="1 6" id="KW-0436">Ligase</keyword>
<evidence type="ECO:0000256" key="4">
    <source>
        <dbReference type="ARBA" id="ARBA00022840"/>
    </source>
</evidence>
<dbReference type="SUPFAM" id="SSF52402">
    <property type="entry name" value="Adenine nucleotide alpha hydrolases-like"/>
    <property type="match status" value="1"/>
</dbReference>
<reference evidence="8 9" key="1">
    <citation type="submission" date="2022-08" db="EMBL/GenBank/DDBJ databases">
        <title>Polyphasic taxonomy analysis of Qipengyuania sp.RS5-5.</title>
        <authorList>
            <person name="Xamxidin M."/>
            <person name="Wu M."/>
        </authorList>
    </citation>
    <scope>NUCLEOTIDE SEQUENCE [LARGE SCALE GENOMIC DNA]</scope>
    <source>
        <strain evidence="8 9">RS5-5</strain>
    </source>
</reference>
<dbReference type="NCBIfam" id="TIGR02432">
    <property type="entry name" value="lysidine_TilS_N"/>
    <property type="match status" value="1"/>
</dbReference>
<comment type="caution">
    <text evidence="6">Lacks conserved residue(s) required for the propagation of feature annotation.</text>
</comment>